<evidence type="ECO:0000256" key="7">
    <source>
        <dbReference type="SAM" id="MobiDB-lite"/>
    </source>
</evidence>
<keyword evidence="4 6" id="KW-0028">Amino-acid biosynthesis</keyword>
<feature type="compositionally biased region" description="Basic and acidic residues" evidence="7">
    <location>
        <begin position="448"/>
        <end position="464"/>
    </location>
</feature>
<keyword evidence="3 6" id="KW-0055">Arginine biosynthesis</keyword>
<dbReference type="AlphaFoldDB" id="A0A424YHK3"/>
<dbReference type="InterPro" id="IPR009049">
    <property type="entry name" value="Argininosuccinate_lyase"/>
</dbReference>
<feature type="domain" description="Fumarate lyase N-terminal" evidence="8">
    <location>
        <begin position="7"/>
        <end position="301"/>
    </location>
</feature>
<dbReference type="InterPro" id="IPR029419">
    <property type="entry name" value="Arg_succ_lyase_C"/>
</dbReference>
<name>A0A424YHK3_9FIRM</name>
<comment type="similarity">
    <text evidence="6">Belongs to the lyase 1 family. Argininosuccinate lyase subfamily.</text>
</comment>
<dbReference type="FunFam" id="1.10.40.30:FF:000001">
    <property type="entry name" value="Argininosuccinate lyase"/>
    <property type="match status" value="1"/>
</dbReference>
<dbReference type="Pfam" id="PF14698">
    <property type="entry name" value="ASL_C2"/>
    <property type="match status" value="1"/>
</dbReference>
<dbReference type="EMBL" id="QZAA01000057">
    <property type="protein sequence ID" value="RQD77684.1"/>
    <property type="molecule type" value="Genomic_DNA"/>
</dbReference>
<evidence type="ECO:0000313" key="10">
    <source>
        <dbReference type="EMBL" id="RQD77684.1"/>
    </source>
</evidence>
<accession>A0A424YHK3</accession>
<evidence type="ECO:0000256" key="5">
    <source>
        <dbReference type="ARBA" id="ARBA00023239"/>
    </source>
</evidence>
<evidence type="ECO:0000259" key="9">
    <source>
        <dbReference type="Pfam" id="PF14698"/>
    </source>
</evidence>
<dbReference type="PRINTS" id="PR00145">
    <property type="entry name" value="ARGSUCLYASE"/>
</dbReference>
<dbReference type="PRINTS" id="PR00149">
    <property type="entry name" value="FUMRATELYASE"/>
</dbReference>
<dbReference type="NCBIfam" id="TIGR00838">
    <property type="entry name" value="argH"/>
    <property type="match status" value="1"/>
</dbReference>
<sequence length="464" mass="52942">MMKLWGGRFSKGTEKKVEEFTASIFYDFRLAEEDIRGSIAHCKMLARIGVLTSQESSDIIEGLEDIKQEIREGKLEFRTELEDIHMHIEKRLIEKIGPVGGKLHTARSRNDQIALDMHLYLKREIVNTVRLIAGLQKSLILLAERNLQAVMPGYTHLQRAQPVLFSHHLMAYFSMMERDALRFKDNYKRADILPLGAGALAGTTFPIDREYTAELLGFTSIYENSMDAVSDRDFILEYLSNSSILMMHLSRFCEDLILWSSSEFDFIEIDDAFCTGSSIMPQKKNPDVAELVRGKTGRVYGNLFNLLTLMKSLPLTYNRDMQEDKEPLFDTVDTLQACLEIMAPLVENITVKKDKMKKAVEEDFSPATDLADYLVKKGLPFREAHRVIGELVAYCIKDGKLLKEISLEELQGFSPLFQEEALTWTVPLKGVGARKARGGTSPQQVKNYLEKAKTRQKENENYQE</sequence>
<dbReference type="InterPro" id="IPR020557">
    <property type="entry name" value="Fumarate_lyase_CS"/>
</dbReference>
<comment type="caution">
    <text evidence="10">The sequence shown here is derived from an EMBL/GenBank/DDBJ whole genome shotgun (WGS) entry which is preliminary data.</text>
</comment>
<dbReference type="SUPFAM" id="SSF48557">
    <property type="entry name" value="L-aspartase-like"/>
    <property type="match status" value="1"/>
</dbReference>
<protein>
    <recommendedName>
        <fullName evidence="2 6">Argininosuccinate lyase</fullName>
        <shortName evidence="6">ASAL</shortName>
        <ecNumber evidence="2 6">4.3.2.1</ecNumber>
    </recommendedName>
    <alternativeName>
        <fullName evidence="6">Arginosuccinase</fullName>
    </alternativeName>
</protein>
<evidence type="ECO:0000256" key="3">
    <source>
        <dbReference type="ARBA" id="ARBA00022571"/>
    </source>
</evidence>
<dbReference type="EC" id="4.3.2.1" evidence="2 6"/>
<evidence type="ECO:0000313" key="11">
    <source>
        <dbReference type="Proteomes" id="UP000285138"/>
    </source>
</evidence>
<dbReference type="FunFam" id="1.20.200.10:FF:000002">
    <property type="entry name" value="Argininosuccinate lyase"/>
    <property type="match status" value="1"/>
</dbReference>
<dbReference type="Proteomes" id="UP000285138">
    <property type="component" value="Unassembled WGS sequence"/>
</dbReference>
<dbReference type="PROSITE" id="PS00163">
    <property type="entry name" value="FUMARATE_LYASES"/>
    <property type="match status" value="1"/>
</dbReference>
<evidence type="ECO:0000256" key="1">
    <source>
        <dbReference type="ARBA" id="ARBA00004941"/>
    </source>
</evidence>
<evidence type="ECO:0000256" key="4">
    <source>
        <dbReference type="ARBA" id="ARBA00022605"/>
    </source>
</evidence>
<comment type="subcellular location">
    <subcellularLocation>
        <location evidence="6">Cytoplasm</location>
    </subcellularLocation>
</comment>
<dbReference type="Gene3D" id="1.10.40.30">
    <property type="entry name" value="Fumarase/aspartase (C-terminal domain)"/>
    <property type="match status" value="1"/>
</dbReference>
<dbReference type="Pfam" id="PF00206">
    <property type="entry name" value="Lyase_1"/>
    <property type="match status" value="1"/>
</dbReference>
<comment type="catalytic activity">
    <reaction evidence="6">
        <text>2-(N(omega)-L-arginino)succinate = fumarate + L-arginine</text>
        <dbReference type="Rhea" id="RHEA:24020"/>
        <dbReference type="ChEBI" id="CHEBI:29806"/>
        <dbReference type="ChEBI" id="CHEBI:32682"/>
        <dbReference type="ChEBI" id="CHEBI:57472"/>
        <dbReference type="EC" id="4.3.2.1"/>
    </reaction>
</comment>
<dbReference type="InterPro" id="IPR008948">
    <property type="entry name" value="L-Aspartase-like"/>
</dbReference>
<dbReference type="GO" id="GO:0004056">
    <property type="term" value="F:argininosuccinate lyase activity"/>
    <property type="evidence" value="ECO:0007669"/>
    <property type="project" value="UniProtKB-UniRule"/>
</dbReference>
<evidence type="ECO:0000256" key="6">
    <source>
        <dbReference type="HAMAP-Rule" id="MF_00006"/>
    </source>
</evidence>
<dbReference type="PANTHER" id="PTHR43814:SF1">
    <property type="entry name" value="ARGININOSUCCINATE LYASE"/>
    <property type="match status" value="1"/>
</dbReference>
<dbReference type="HAMAP" id="MF_00006">
    <property type="entry name" value="Arg_succ_lyase"/>
    <property type="match status" value="1"/>
</dbReference>
<dbReference type="UniPathway" id="UPA00068">
    <property type="reaction ID" value="UER00114"/>
</dbReference>
<keyword evidence="5 6" id="KW-0456">Lyase</keyword>
<comment type="pathway">
    <text evidence="1 6">Amino-acid biosynthesis; L-arginine biosynthesis; L-arginine from L-ornithine and carbamoyl phosphate: step 3/3.</text>
</comment>
<keyword evidence="6" id="KW-0963">Cytoplasm</keyword>
<proteinExistence type="inferred from homology"/>
<dbReference type="Gene3D" id="1.10.275.10">
    <property type="entry name" value="Fumarase/aspartase (N-terminal domain)"/>
    <property type="match status" value="1"/>
</dbReference>
<reference evidence="10 11" key="1">
    <citation type="submission" date="2018-08" db="EMBL/GenBank/DDBJ databases">
        <title>The metabolism and importance of syntrophic acetate oxidation coupled to methane or sulfide production in haloalkaline environments.</title>
        <authorList>
            <person name="Timmers P.H.A."/>
            <person name="Vavourakis C.D."/>
            <person name="Sorokin D.Y."/>
            <person name="Sinninghe Damste J.S."/>
            <person name="Muyzer G."/>
            <person name="Stams A.J.M."/>
            <person name="Plugge C.M."/>
        </authorList>
    </citation>
    <scope>NUCLEOTIDE SEQUENCE [LARGE SCALE GENOMIC DNA]</scope>
    <source>
        <strain evidence="10">MSAO_Bac1</strain>
    </source>
</reference>
<dbReference type="InterPro" id="IPR022761">
    <property type="entry name" value="Fumarate_lyase_N"/>
</dbReference>
<dbReference type="InterPro" id="IPR024083">
    <property type="entry name" value="Fumarase/histidase_N"/>
</dbReference>
<gene>
    <name evidence="6 10" type="primary">argH</name>
    <name evidence="10" type="ORF">D5R97_01820</name>
</gene>
<organism evidence="10 11">
    <name type="scientific">Candidatus Syntrophonatronum acetioxidans</name>
    <dbReference type="NCBI Taxonomy" id="1795816"/>
    <lineage>
        <taxon>Bacteria</taxon>
        <taxon>Bacillati</taxon>
        <taxon>Bacillota</taxon>
        <taxon>Clostridia</taxon>
        <taxon>Eubacteriales</taxon>
        <taxon>Syntrophomonadaceae</taxon>
        <taxon>Candidatus Syntrophonatronum</taxon>
    </lineage>
</organism>
<dbReference type="FunFam" id="1.10.275.10:FF:000002">
    <property type="entry name" value="Argininosuccinate lyase"/>
    <property type="match status" value="1"/>
</dbReference>
<dbReference type="PANTHER" id="PTHR43814">
    <property type="entry name" value="ARGININOSUCCINATE LYASE"/>
    <property type="match status" value="1"/>
</dbReference>
<dbReference type="GO" id="GO:0042450">
    <property type="term" value="P:L-arginine biosynthetic process via ornithine"/>
    <property type="evidence" value="ECO:0007669"/>
    <property type="project" value="UniProtKB-UniRule"/>
</dbReference>
<feature type="domain" description="Argininosuccinate lyase C-terminal" evidence="9">
    <location>
        <begin position="364"/>
        <end position="423"/>
    </location>
</feature>
<dbReference type="GO" id="GO:0005829">
    <property type="term" value="C:cytosol"/>
    <property type="evidence" value="ECO:0007669"/>
    <property type="project" value="TreeGrafter"/>
</dbReference>
<dbReference type="CDD" id="cd01359">
    <property type="entry name" value="Argininosuccinate_lyase"/>
    <property type="match status" value="1"/>
</dbReference>
<evidence type="ECO:0000259" key="8">
    <source>
        <dbReference type="Pfam" id="PF00206"/>
    </source>
</evidence>
<dbReference type="Gene3D" id="1.20.200.10">
    <property type="entry name" value="Fumarase/aspartase (Central domain)"/>
    <property type="match status" value="1"/>
</dbReference>
<evidence type="ECO:0000256" key="2">
    <source>
        <dbReference type="ARBA" id="ARBA00012338"/>
    </source>
</evidence>
<feature type="region of interest" description="Disordered" evidence="7">
    <location>
        <begin position="433"/>
        <end position="464"/>
    </location>
</feature>
<dbReference type="InterPro" id="IPR000362">
    <property type="entry name" value="Fumarate_lyase_fam"/>
</dbReference>